<dbReference type="InterPro" id="IPR003439">
    <property type="entry name" value="ABC_transporter-like_ATP-bd"/>
</dbReference>
<dbReference type="GO" id="GO:0016887">
    <property type="term" value="F:ATP hydrolysis activity"/>
    <property type="evidence" value="ECO:0007669"/>
    <property type="project" value="InterPro"/>
</dbReference>
<keyword evidence="4 6" id="KW-0067">ATP-binding</keyword>
<reference evidence="6 7" key="1">
    <citation type="submission" date="2019-10" db="EMBL/GenBank/DDBJ databases">
        <title>Genome sequence of Phaeocystidibacter marisrubri JCM30614 (type strain).</title>
        <authorList>
            <person name="Bowman J.P."/>
        </authorList>
    </citation>
    <scope>NUCLEOTIDE SEQUENCE [LARGE SCALE GENOMIC DNA]</scope>
    <source>
        <strain evidence="6 7">JCM 30614</strain>
    </source>
</reference>
<dbReference type="GO" id="GO:0005524">
    <property type="term" value="F:ATP binding"/>
    <property type="evidence" value="ECO:0007669"/>
    <property type="project" value="UniProtKB-KW"/>
</dbReference>
<evidence type="ECO:0000259" key="5">
    <source>
        <dbReference type="PROSITE" id="PS50893"/>
    </source>
</evidence>
<dbReference type="Pfam" id="PF00005">
    <property type="entry name" value="ABC_tran"/>
    <property type="match status" value="1"/>
</dbReference>
<comment type="caution">
    <text evidence="6">The sequence shown here is derived from an EMBL/GenBank/DDBJ whole genome shotgun (WGS) entry which is preliminary data.</text>
</comment>
<name>A0A6L3ZH31_9FLAO</name>
<sequence length="297" mass="31928">MTVLETASLTKRYGRITAVNELNLSIPSGEVFGLLGPNGSGKTTTLGMVLGVIRPTLGNFTWFDGISGSSARKKVGAILEQPIFYPHLSGAQNLKIAAKIKEKGLDRIDEVLQFVGLGERGRDPFKNYSLGMKQRLAIASALVADPDVLILDEPTNGLDPEGIHDIRRLITEIAASGKTIILASHLLDEVQKVCSEYAVLQSGKCIHKGNVAADLAGNGGWELASEDLDALQAALSETSFVKGIKPTDNAFLVQIDPSISGSEINKSMMDKGLILSQLAERRNTLEEKFLELLKSQS</sequence>
<keyword evidence="2" id="KW-0813">Transport</keyword>
<dbReference type="InterPro" id="IPR017871">
    <property type="entry name" value="ABC_transporter-like_CS"/>
</dbReference>
<proteinExistence type="inferred from homology"/>
<gene>
    <name evidence="6" type="ORF">F8C82_00330</name>
</gene>
<evidence type="ECO:0000256" key="2">
    <source>
        <dbReference type="ARBA" id="ARBA00022448"/>
    </source>
</evidence>
<dbReference type="OrthoDB" id="9801987at2"/>
<protein>
    <submittedName>
        <fullName evidence="6">ATP-binding cassette domain-containing protein</fullName>
    </submittedName>
</protein>
<keyword evidence="3" id="KW-0547">Nucleotide-binding</keyword>
<evidence type="ECO:0000256" key="4">
    <source>
        <dbReference type="ARBA" id="ARBA00022840"/>
    </source>
</evidence>
<dbReference type="RefSeq" id="WP_151691450.1">
    <property type="nucleotide sequence ID" value="NZ_BMGX01000002.1"/>
</dbReference>
<dbReference type="PROSITE" id="PS00211">
    <property type="entry name" value="ABC_TRANSPORTER_1"/>
    <property type="match status" value="1"/>
</dbReference>
<evidence type="ECO:0000313" key="7">
    <source>
        <dbReference type="Proteomes" id="UP000484164"/>
    </source>
</evidence>
<evidence type="ECO:0000313" key="6">
    <source>
        <dbReference type="EMBL" id="KAB2816878.1"/>
    </source>
</evidence>
<feature type="domain" description="ABC transporter" evidence="5">
    <location>
        <begin position="4"/>
        <end position="227"/>
    </location>
</feature>
<evidence type="ECO:0000256" key="1">
    <source>
        <dbReference type="ARBA" id="ARBA00005417"/>
    </source>
</evidence>
<dbReference type="PANTHER" id="PTHR43335:SF2">
    <property type="entry name" value="ABC TRANSPORTER, ATP-BINDING PROTEIN"/>
    <property type="match status" value="1"/>
</dbReference>
<comment type="similarity">
    <text evidence="1">Belongs to the ABC transporter superfamily.</text>
</comment>
<dbReference type="Proteomes" id="UP000484164">
    <property type="component" value="Unassembled WGS sequence"/>
</dbReference>
<dbReference type="EMBL" id="WBVQ01000001">
    <property type="protein sequence ID" value="KAB2816878.1"/>
    <property type="molecule type" value="Genomic_DNA"/>
</dbReference>
<dbReference type="PROSITE" id="PS50893">
    <property type="entry name" value="ABC_TRANSPORTER_2"/>
    <property type="match status" value="1"/>
</dbReference>
<keyword evidence="7" id="KW-1185">Reference proteome</keyword>
<evidence type="ECO:0000256" key="3">
    <source>
        <dbReference type="ARBA" id="ARBA00022741"/>
    </source>
</evidence>
<dbReference type="SMART" id="SM00382">
    <property type="entry name" value="AAA"/>
    <property type="match status" value="1"/>
</dbReference>
<dbReference type="InterPro" id="IPR027417">
    <property type="entry name" value="P-loop_NTPase"/>
</dbReference>
<dbReference type="InterPro" id="IPR003593">
    <property type="entry name" value="AAA+_ATPase"/>
</dbReference>
<dbReference type="SUPFAM" id="SSF52540">
    <property type="entry name" value="P-loop containing nucleoside triphosphate hydrolases"/>
    <property type="match status" value="1"/>
</dbReference>
<dbReference type="PANTHER" id="PTHR43335">
    <property type="entry name" value="ABC TRANSPORTER, ATP-BINDING PROTEIN"/>
    <property type="match status" value="1"/>
</dbReference>
<organism evidence="6 7">
    <name type="scientific">Phaeocystidibacter marisrubri</name>
    <dbReference type="NCBI Taxonomy" id="1577780"/>
    <lineage>
        <taxon>Bacteria</taxon>
        <taxon>Pseudomonadati</taxon>
        <taxon>Bacteroidota</taxon>
        <taxon>Flavobacteriia</taxon>
        <taxon>Flavobacteriales</taxon>
        <taxon>Phaeocystidibacteraceae</taxon>
        <taxon>Phaeocystidibacter</taxon>
    </lineage>
</organism>
<accession>A0A6L3ZH31</accession>
<dbReference type="Gene3D" id="3.40.50.300">
    <property type="entry name" value="P-loop containing nucleotide triphosphate hydrolases"/>
    <property type="match status" value="1"/>
</dbReference>
<dbReference type="AlphaFoldDB" id="A0A6L3ZH31"/>